<proteinExistence type="predicted"/>
<accession>A0A432MIW0</accession>
<keyword evidence="2 3" id="KW-0802">TPR repeat</keyword>
<dbReference type="InterPro" id="IPR019734">
    <property type="entry name" value="TPR_rpt"/>
</dbReference>
<gene>
    <name evidence="5" type="ORF">TsocGM_13065</name>
</gene>
<dbReference type="InterPro" id="IPR051012">
    <property type="entry name" value="CellSynth/LPSAsmb/PSIAsmb"/>
</dbReference>
<evidence type="ECO:0000256" key="4">
    <source>
        <dbReference type="SAM" id="MobiDB-lite"/>
    </source>
</evidence>
<feature type="repeat" description="TPR" evidence="3">
    <location>
        <begin position="135"/>
        <end position="168"/>
    </location>
</feature>
<dbReference type="PROSITE" id="PS50005">
    <property type="entry name" value="TPR"/>
    <property type="match status" value="4"/>
</dbReference>
<dbReference type="EMBL" id="RYZH01000023">
    <property type="protein sequence ID" value="RUL87302.1"/>
    <property type="molecule type" value="Genomic_DNA"/>
</dbReference>
<dbReference type="PANTHER" id="PTHR45586:SF1">
    <property type="entry name" value="LIPOPOLYSACCHARIDE ASSEMBLY PROTEIN B"/>
    <property type="match status" value="1"/>
</dbReference>
<comment type="caution">
    <text evidence="5">The sequence shown here is derived from an EMBL/GenBank/DDBJ whole genome shotgun (WGS) entry which is preliminary data.</text>
</comment>
<evidence type="ECO:0000256" key="1">
    <source>
        <dbReference type="ARBA" id="ARBA00022737"/>
    </source>
</evidence>
<dbReference type="AlphaFoldDB" id="A0A432MIW0"/>
<keyword evidence="6" id="KW-1185">Reference proteome</keyword>
<reference evidence="5 6" key="2">
    <citation type="submission" date="2019-01" db="EMBL/GenBank/DDBJ databases">
        <title>Tautonia sociabilis, a novel thermotolerant planctomycete of Isosphaeraceae family, isolated from a 4000 m deep subterranean habitat.</title>
        <authorList>
            <person name="Kovaleva O.L."/>
            <person name="Elcheninov A.G."/>
            <person name="Van Heerden E."/>
            <person name="Toshchakov S.V."/>
            <person name="Novikov A."/>
            <person name="Bonch-Osmolovskaya E.A."/>
            <person name="Kublanov I.V."/>
        </authorList>
    </citation>
    <scope>NUCLEOTIDE SEQUENCE [LARGE SCALE GENOMIC DNA]</scope>
    <source>
        <strain evidence="5 6">GM2012</strain>
    </source>
</reference>
<evidence type="ECO:0000256" key="3">
    <source>
        <dbReference type="PROSITE-ProRule" id="PRU00339"/>
    </source>
</evidence>
<organism evidence="5 6">
    <name type="scientific">Tautonia sociabilis</name>
    <dbReference type="NCBI Taxonomy" id="2080755"/>
    <lineage>
        <taxon>Bacteria</taxon>
        <taxon>Pseudomonadati</taxon>
        <taxon>Planctomycetota</taxon>
        <taxon>Planctomycetia</taxon>
        <taxon>Isosphaerales</taxon>
        <taxon>Isosphaeraceae</taxon>
        <taxon>Tautonia</taxon>
    </lineage>
</organism>
<dbReference type="InterPro" id="IPR011990">
    <property type="entry name" value="TPR-like_helical_dom_sf"/>
</dbReference>
<evidence type="ECO:0000313" key="6">
    <source>
        <dbReference type="Proteomes" id="UP000280296"/>
    </source>
</evidence>
<dbReference type="Pfam" id="PF13432">
    <property type="entry name" value="TPR_16"/>
    <property type="match status" value="2"/>
</dbReference>
<evidence type="ECO:0000313" key="5">
    <source>
        <dbReference type="EMBL" id="RUL87302.1"/>
    </source>
</evidence>
<feature type="repeat" description="TPR" evidence="3">
    <location>
        <begin position="101"/>
        <end position="134"/>
    </location>
</feature>
<protein>
    <submittedName>
        <fullName evidence="5">Tetratricopeptide repeat protein</fullName>
    </submittedName>
</protein>
<dbReference type="SUPFAM" id="SSF48452">
    <property type="entry name" value="TPR-like"/>
    <property type="match status" value="1"/>
</dbReference>
<feature type="repeat" description="TPR" evidence="3">
    <location>
        <begin position="169"/>
        <end position="202"/>
    </location>
</feature>
<feature type="region of interest" description="Disordered" evidence="4">
    <location>
        <begin position="1"/>
        <end position="24"/>
    </location>
</feature>
<dbReference type="PANTHER" id="PTHR45586">
    <property type="entry name" value="TPR REPEAT-CONTAINING PROTEIN PA4667"/>
    <property type="match status" value="1"/>
</dbReference>
<dbReference type="Gene3D" id="1.25.40.10">
    <property type="entry name" value="Tetratricopeptide repeat domain"/>
    <property type="match status" value="1"/>
</dbReference>
<keyword evidence="1" id="KW-0677">Repeat</keyword>
<evidence type="ECO:0000256" key="2">
    <source>
        <dbReference type="ARBA" id="ARBA00022803"/>
    </source>
</evidence>
<reference evidence="5 6" key="1">
    <citation type="submission" date="2018-12" db="EMBL/GenBank/DDBJ databases">
        <authorList>
            <person name="Toschakov S.V."/>
        </authorList>
    </citation>
    <scope>NUCLEOTIDE SEQUENCE [LARGE SCALE GENOMIC DNA]</scope>
    <source>
        <strain evidence="5 6">GM2012</strain>
    </source>
</reference>
<feature type="compositionally biased region" description="Basic and acidic residues" evidence="4">
    <location>
        <begin position="302"/>
        <end position="312"/>
    </location>
</feature>
<dbReference type="Proteomes" id="UP000280296">
    <property type="component" value="Unassembled WGS sequence"/>
</dbReference>
<sequence>MTPNGVSLPPPDPGGANGHCGPGTSGGGMGRRAFLAGLLAALSAGCAAMDRPTTLGLWPDSRTWEQRRELSRAARQASQSRDFGRALNLLGRLAEADPRSAEAPSRMGLILAELGRPQAAAEAFRDALARDPDDVDALVGLARIEADLGRLDKALAHLDAAIEVDPGRLDAHLGRARALEALGQTDDALASYFRVLRIEPDTPEALMRVASIHLERSQPESALARLDHLVELSPDDPEARARRGQARLALGLTDGAVDDLRFASERLPGRDDLALLLAIASGQPNGPTDGAEAAGLPPLPEPARDQADLLRR</sequence>
<name>A0A432MIW0_9BACT</name>
<feature type="compositionally biased region" description="Gly residues" evidence="4">
    <location>
        <begin position="15"/>
        <end position="24"/>
    </location>
</feature>
<dbReference type="SMART" id="SM00028">
    <property type="entry name" value="TPR"/>
    <property type="match status" value="5"/>
</dbReference>
<feature type="repeat" description="TPR" evidence="3">
    <location>
        <begin position="203"/>
        <end position="236"/>
    </location>
</feature>
<feature type="region of interest" description="Disordered" evidence="4">
    <location>
        <begin position="281"/>
        <end position="312"/>
    </location>
</feature>